<dbReference type="OrthoDB" id="2278929at2759"/>
<feature type="non-terminal residue" evidence="3">
    <location>
        <position position="1"/>
    </location>
</feature>
<dbReference type="EMBL" id="PJQM01006803">
    <property type="protein sequence ID" value="RCH79074.1"/>
    <property type="molecule type" value="Genomic_DNA"/>
</dbReference>
<feature type="transmembrane region" description="Helical" evidence="2">
    <location>
        <begin position="27"/>
        <end position="51"/>
    </location>
</feature>
<keyword evidence="2" id="KW-0472">Membrane</keyword>
<sequence>LASSQLTSNTPNTTQSTTSSHNTLPGWAIAVIVIASIALICGAAALIWTTVISRRNKKNNKLIPIVVAPGEEGRKPANEKILVDNVSMNSQAPILAYRSSDSMAMRESSIASRPTVFNDSSAIEAFRSEALLQKQLEEDGTSVKHAGRFTHVKSLADIQKSAVVEQPPH</sequence>
<dbReference type="Proteomes" id="UP000253551">
    <property type="component" value="Unassembled WGS sequence"/>
</dbReference>
<organism evidence="3 4">
    <name type="scientific">Rhizopus stolonifer</name>
    <name type="common">Rhizopus nigricans</name>
    <dbReference type="NCBI Taxonomy" id="4846"/>
    <lineage>
        <taxon>Eukaryota</taxon>
        <taxon>Fungi</taxon>
        <taxon>Fungi incertae sedis</taxon>
        <taxon>Mucoromycota</taxon>
        <taxon>Mucoromycotina</taxon>
        <taxon>Mucoromycetes</taxon>
        <taxon>Mucorales</taxon>
        <taxon>Mucorineae</taxon>
        <taxon>Rhizopodaceae</taxon>
        <taxon>Rhizopus</taxon>
    </lineage>
</organism>
<keyword evidence="2" id="KW-1133">Transmembrane helix</keyword>
<dbReference type="STRING" id="4846.A0A367IN20"/>
<proteinExistence type="predicted"/>
<keyword evidence="2" id="KW-0812">Transmembrane</keyword>
<evidence type="ECO:0000256" key="2">
    <source>
        <dbReference type="SAM" id="Phobius"/>
    </source>
</evidence>
<name>A0A367IN20_RHIST</name>
<feature type="region of interest" description="Disordered" evidence="1">
    <location>
        <begin position="1"/>
        <end position="20"/>
    </location>
</feature>
<dbReference type="AlphaFoldDB" id="A0A367IN20"/>
<protein>
    <submittedName>
        <fullName evidence="3">Uncharacterized protein</fullName>
    </submittedName>
</protein>
<reference evidence="3 4" key="1">
    <citation type="journal article" date="2018" name="G3 (Bethesda)">
        <title>Phylogenetic and Phylogenomic Definition of Rhizopus Species.</title>
        <authorList>
            <person name="Gryganskyi A.P."/>
            <person name="Golan J."/>
            <person name="Dolatabadi S."/>
            <person name="Mondo S."/>
            <person name="Robb S."/>
            <person name="Idnurm A."/>
            <person name="Muszewska A."/>
            <person name="Steczkiewicz K."/>
            <person name="Masonjones S."/>
            <person name="Liao H.L."/>
            <person name="Gajdeczka M.T."/>
            <person name="Anike F."/>
            <person name="Vuek A."/>
            <person name="Anishchenko I.M."/>
            <person name="Voigt K."/>
            <person name="de Hoog G.S."/>
            <person name="Smith M.E."/>
            <person name="Heitman J."/>
            <person name="Vilgalys R."/>
            <person name="Stajich J.E."/>
        </authorList>
    </citation>
    <scope>NUCLEOTIDE SEQUENCE [LARGE SCALE GENOMIC DNA]</scope>
    <source>
        <strain evidence="3 4">LSU 92-RS-03</strain>
    </source>
</reference>
<comment type="caution">
    <text evidence="3">The sequence shown here is derived from an EMBL/GenBank/DDBJ whole genome shotgun (WGS) entry which is preliminary data.</text>
</comment>
<evidence type="ECO:0000313" key="3">
    <source>
        <dbReference type="EMBL" id="RCH79074.1"/>
    </source>
</evidence>
<keyword evidence="4" id="KW-1185">Reference proteome</keyword>
<evidence type="ECO:0000256" key="1">
    <source>
        <dbReference type="SAM" id="MobiDB-lite"/>
    </source>
</evidence>
<accession>A0A367IN20</accession>
<gene>
    <name evidence="3" type="ORF">CU098_000532</name>
</gene>
<evidence type="ECO:0000313" key="4">
    <source>
        <dbReference type="Proteomes" id="UP000253551"/>
    </source>
</evidence>